<protein>
    <submittedName>
        <fullName evidence="1">Uncharacterized protein</fullName>
    </submittedName>
</protein>
<dbReference type="STRING" id="445932.Emin_0884"/>
<gene>
    <name evidence="1" type="ordered locus">Emin_0884</name>
</gene>
<keyword evidence="2" id="KW-1185">Reference proteome</keyword>
<dbReference type="EMBL" id="CP001055">
    <property type="protein sequence ID" value="ACC98439.1"/>
    <property type="molecule type" value="Genomic_DNA"/>
</dbReference>
<evidence type="ECO:0000313" key="1">
    <source>
        <dbReference type="EMBL" id="ACC98439.1"/>
    </source>
</evidence>
<evidence type="ECO:0000313" key="2">
    <source>
        <dbReference type="Proteomes" id="UP000001029"/>
    </source>
</evidence>
<name>B2KD43_ELUMP</name>
<proteinExistence type="predicted"/>
<dbReference type="AlphaFoldDB" id="B2KD43"/>
<sequence>MPAVKDYSKKSKKVFVISIYTTRSAQSLYDNALKAAKEKGINTEEGFGKAEIIYSQNSLIDYPQTPKIVLEFAKKSL</sequence>
<organism evidence="1 2">
    <name type="scientific">Elusimicrobium minutum (strain Pei191)</name>
    <dbReference type="NCBI Taxonomy" id="445932"/>
    <lineage>
        <taxon>Bacteria</taxon>
        <taxon>Pseudomonadati</taxon>
        <taxon>Elusimicrobiota</taxon>
        <taxon>Elusimicrobia</taxon>
        <taxon>Elusimicrobiales</taxon>
        <taxon>Elusimicrobiaceae</taxon>
        <taxon>Elusimicrobium</taxon>
    </lineage>
</organism>
<reference evidence="1 2" key="1">
    <citation type="journal article" date="2009" name="Appl. Environ. Microbiol.">
        <title>Genomic analysis of 'Elusimicrobium minutum,' the first cultivated representative of the phylum 'Elusimicrobia' (formerly termite group 1).</title>
        <authorList>
            <person name="Herlemann D.P.R."/>
            <person name="Geissinger O."/>
            <person name="Ikeda-Ohtsubo W."/>
            <person name="Kunin V."/>
            <person name="Sun H."/>
            <person name="Lapidus A."/>
            <person name="Hugenholtz P."/>
            <person name="Brune A."/>
        </authorList>
    </citation>
    <scope>NUCLEOTIDE SEQUENCE [LARGE SCALE GENOMIC DNA]</scope>
    <source>
        <strain evidence="1 2">Pei191</strain>
    </source>
</reference>
<dbReference type="KEGG" id="emi:Emin_0884"/>
<dbReference type="RefSeq" id="WP_012415054.1">
    <property type="nucleotide sequence ID" value="NC_010644.1"/>
</dbReference>
<dbReference type="HOGENOM" id="CLU_2632487_0_0_0"/>
<dbReference type="Proteomes" id="UP000001029">
    <property type="component" value="Chromosome"/>
</dbReference>
<accession>B2KD43</accession>